<dbReference type="EMBL" id="AVOT02025481">
    <property type="protein sequence ID" value="MBW0516778.1"/>
    <property type="molecule type" value="Genomic_DNA"/>
</dbReference>
<evidence type="ECO:0000313" key="3">
    <source>
        <dbReference type="Proteomes" id="UP000765509"/>
    </source>
</evidence>
<organism evidence="2 3">
    <name type="scientific">Austropuccinia psidii MF-1</name>
    <dbReference type="NCBI Taxonomy" id="1389203"/>
    <lineage>
        <taxon>Eukaryota</taxon>
        <taxon>Fungi</taxon>
        <taxon>Dikarya</taxon>
        <taxon>Basidiomycota</taxon>
        <taxon>Pucciniomycotina</taxon>
        <taxon>Pucciniomycetes</taxon>
        <taxon>Pucciniales</taxon>
        <taxon>Sphaerophragmiaceae</taxon>
        <taxon>Austropuccinia</taxon>
    </lineage>
</organism>
<proteinExistence type="predicted"/>
<reference evidence="2" key="1">
    <citation type="submission" date="2021-03" db="EMBL/GenBank/DDBJ databases">
        <title>Draft genome sequence of rust myrtle Austropuccinia psidii MF-1, a brazilian biotype.</title>
        <authorList>
            <person name="Quecine M.C."/>
            <person name="Pachon D.M.R."/>
            <person name="Bonatelli M.L."/>
            <person name="Correr F.H."/>
            <person name="Franceschini L.M."/>
            <person name="Leite T.F."/>
            <person name="Margarido G.R.A."/>
            <person name="Almeida C.A."/>
            <person name="Ferrarezi J.A."/>
            <person name="Labate C.A."/>
        </authorList>
    </citation>
    <scope>NUCLEOTIDE SEQUENCE</scope>
    <source>
        <strain evidence="2">MF-1</strain>
    </source>
</reference>
<feature type="region of interest" description="Disordered" evidence="1">
    <location>
        <begin position="1"/>
        <end position="127"/>
    </location>
</feature>
<dbReference type="Proteomes" id="UP000765509">
    <property type="component" value="Unassembled WGS sequence"/>
</dbReference>
<dbReference type="AlphaFoldDB" id="A0A9Q3ED72"/>
<accession>A0A9Q3ED72</accession>
<keyword evidence="3" id="KW-1185">Reference proteome</keyword>
<feature type="compositionally biased region" description="Polar residues" evidence="1">
    <location>
        <begin position="59"/>
        <end position="69"/>
    </location>
</feature>
<sequence length="158" mass="18007">MNQQSTSDLPPLPEDTGEGQYAEESKEEGQKSTNTKSFEKMQELFLTQSKKKGKRREQASYTPVASPSEPTLPKHVRHEYSPISPTPGPRETFTPETEPITQNIPRRGFVPTPNNPSPLQQRVPSPERPVVKIKAKYYNINFDGEELEKFIRKVERIA</sequence>
<name>A0A9Q3ED72_9BASI</name>
<protein>
    <submittedName>
        <fullName evidence="2">Uncharacterized protein</fullName>
    </submittedName>
</protein>
<gene>
    <name evidence="2" type="ORF">O181_056493</name>
</gene>
<comment type="caution">
    <text evidence="2">The sequence shown here is derived from an EMBL/GenBank/DDBJ whole genome shotgun (WGS) entry which is preliminary data.</text>
</comment>
<evidence type="ECO:0000256" key="1">
    <source>
        <dbReference type="SAM" id="MobiDB-lite"/>
    </source>
</evidence>
<evidence type="ECO:0000313" key="2">
    <source>
        <dbReference type="EMBL" id="MBW0516778.1"/>
    </source>
</evidence>